<evidence type="ECO:0000259" key="8">
    <source>
        <dbReference type="PROSITE" id="PS50968"/>
    </source>
</evidence>
<dbReference type="SUPFAM" id="SSF51230">
    <property type="entry name" value="Single hybrid motif"/>
    <property type="match status" value="1"/>
</dbReference>
<dbReference type="SMART" id="SM00878">
    <property type="entry name" value="Biotin_carb_C"/>
    <property type="match status" value="1"/>
</dbReference>
<dbReference type="GO" id="GO:0005524">
    <property type="term" value="F:ATP binding"/>
    <property type="evidence" value="ECO:0007669"/>
    <property type="project" value="UniProtKB-UniRule"/>
</dbReference>
<dbReference type="InterPro" id="IPR000089">
    <property type="entry name" value="Biotin_lipoyl"/>
</dbReference>
<feature type="domain" description="ATP-grasp" evidence="9">
    <location>
        <begin position="120"/>
        <end position="317"/>
    </location>
</feature>
<dbReference type="GO" id="GO:0016874">
    <property type="term" value="F:ligase activity"/>
    <property type="evidence" value="ECO:0007669"/>
    <property type="project" value="UniProtKB-KW"/>
</dbReference>
<organism evidence="11 12">
    <name type="scientific">Desulfobulbus oralis</name>
    <dbReference type="NCBI Taxonomy" id="1986146"/>
    <lineage>
        <taxon>Bacteria</taxon>
        <taxon>Pseudomonadati</taxon>
        <taxon>Thermodesulfobacteriota</taxon>
        <taxon>Desulfobulbia</taxon>
        <taxon>Desulfobulbales</taxon>
        <taxon>Desulfobulbaceae</taxon>
        <taxon>Desulfobulbus</taxon>
    </lineage>
</organism>
<evidence type="ECO:0000313" key="11">
    <source>
        <dbReference type="EMBL" id="AVD71064.1"/>
    </source>
</evidence>
<evidence type="ECO:0000256" key="7">
    <source>
        <dbReference type="PROSITE-ProRule" id="PRU00409"/>
    </source>
</evidence>
<dbReference type="EMBL" id="CP021255">
    <property type="protein sequence ID" value="AVD71064.1"/>
    <property type="molecule type" value="Genomic_DNA"/>
</dbReference>
<dbReference type="PROSITE" id="PS50975">
    <property type="entry name" value="ATP_GRASP"/>
    <property type="match status" value="1"/>
</dbReference>
<dbReference type="FunFam" id="2.40.50.100:FF:000003">
    <property type="entry name" value="Acetyl-CoA carboxylase biotin carboxyl carrier protein"/>
    <property type="match status" value="1"/>
</dbReference>
<dbReference type="PROSITE" id="PS50968">
    <property type="entry name" value="BIOTINYL_LIPOYL"/>
    <property type="match status" value="1"/>
</dbReference>
<dbReference type="Pfam" id="PF00364">
    <property type="entry name" value="Biotin_lipoyl"/>
    <property type="match status" value="1"/>
</dbReference>
<dbReference type="Pfam" id="PF00289">
    <property type="entry name" value="Biotin_carb_N"/>
    <property type="match status" value="1"/>
</dbReference>
<dbReference type="SUPFAM" id="SSF51246">
    <property type="entry name" value="Rudiment single hybrid motif"/>
    <property type="match status" value="1"/>
</dbReference>
<dbReference type="InterPro" id="IPR011053">
    <property type="entry name" value="Single_hybrid_motif"/>
</dbReference>
<dbReference type="FunFam" id="3.30.1490.20:FF:000003">
    <property type="entry name" value="acetyl-CoA carboxylase isoform X1"/>
    <property type="match status" value="1"/>
</dbReference>
<dbReference type="InterPro" id="IPR011764">
    <property type="entry name" value="Biotin_carboxylation_dom"/>
</dbReference>
<feature type="domain" description="Biotin carboxylation" evidence="10">
    <location>
        <begin position="1"/>
        <end position="446"/>
    </location>
</feature>
<dbReference type="PROSITE" id="PS00866">
    <property type="entry name" value="CPSASE_1"/>
    <property type="match status" value="1"/>
</dbReference>
<dbReference type="InterPro" id="IPR005482">
    <property type="entry name" value="Biotin_COase_C"/>
</dbReference>
<evidence type="ECO:0000256" key="5">
    <source>
        <dbReference type="ARBA" id="ARBA00022946"/>
    </source>
</evidence>
<feature type="domain" description="Lipoyl-binding" evidence="8">
    <location>
        <begin position="593"/>
        <end position="669"/>
    </location>
</feature>
<evidence type="ECO:0000256" key="6">
    <source>
        <dbReference type="ARBA" id="ARBA00023267"/>
    </source>
</evidence>
<dbReference type="FunFam" id="3.30.470.20:FF:000028">
    <property type="entry name" value="Methylcrotonoyl-CoA carboxylase subunit alpha, mitochondrial"/>
    <property type="match status" value="1"/>
</dbReference>
<dbReference type="Gene3D" id="3.30.470.20">
    <property type="entry name" value="ATP-grasp fold, B domain"/>
    <property type="match status" value="1"/>
</dbReference>
<dbReference type="SUPFAM" id="SSF52440">
    <property type="entry name" value="PreATP-grasp domain"/>
    <property type="match status" value="1"/>
</dbReference>
<reference evidence="11" key="1">
    <citation type="submission" date="2017-05" db="EMBL/GenBank/DDBJ databases">
        <authorList>
            <person name="Song R."/>
            <person name="Chenine A.L."/>
            <person name="Ruprecht R.M."/>
        </authorList>
    </citation>
    <scope>NUCLEOTIDE SEQUENCE</scope>
    <source>
        <strain evidence="11">ORNL</strain>
    </source>
</reference>
<sequence length="679" mass="74809">MFKKILIANRGEIAVRIMRTCNRMGISSVAVYSDADSRCVHSRLADEAIFIGESSSKKSYLDINRIVATARECGADAIHPGYGFLSENAAFARAVAEAGITLIGPPPEAVQLMGDKITSKELAKKAGVPVIPGHIEAIADEAEAIRVAGEIGYPVLLKPAAGGGGKGMRIVHGPEEMQEALAASRKETEKAFGDTRVFVERYIEDPRHIEIQLLADVHGNVVYLGERECSIQRRYQKVIEEAPSPAVGPELRKRMGEAACALARKAGYVNAGTVEYVMDREQNFYFLEMNTRLQVEHPVTEMVTGLDLVELQIRIASGEALALRQSDIRLRGWAIEARICAEDPSRGFIPSTGMITRYAAPTGEGVRVDSGVNIGSKIDVYYDSMLAKLICHGADREAARRLLLESLNGYHIEGLATNIDFVSRVLSMPEFAAGDLSTNFIAQHFDGGVARAEPNPKDLALAALATTLVFHSRTVAVRESLKHLVSDIGATLEGRKKIHYKCRTSGAQFDIVMESEPVSGEICMIRIGEERYAVRIPYFQFYRRRLKLVINGQTYRFRLRFEDPFIFTSFNGIAQIFEVYTPREWALIQYMPDRRDKAKSNALLCPMPGLVVDVPVQKGDRVFRGQSLVILESMKMESGVPSPIDGIVAEVLVKAGQAVEANDVLVRFETNLEKLEASA</sequence>
<dbReference type="GO" id="GO:0046872">
    <property type="term" value="F:metal ion binding"/>
    <property type="evidence" value="ECO:0007669"/>
    <property type="project" value="InterPro"/>
</dbReference>
<evidence type="ECO:0000259" key="10">
    <source>
        <dbReference type="PROSITE" id="PS50979"/>
    </source>
</evidence>
<keyword evidence="4 7" id="KW-0067">ATP-binding</keyword>
<dbReference type="Pfam" id="PF02786">
    <property type="entry name" value="CPSase_L_D2"/>
    <property type="match status" value="1"/>
</dbReference>
<evidence type="ECO:0000256" key="1">
    <source>
        <dbReference type="ARBA" id="ARBA00001953"/>
    </source>
</evidence>
<evidence type="ECO:0000259" key="9">
    <source>
        <dbReference type="PROSITE" id="PS50975"/>
    </source>
</evidence>
<dbReference type="PANTHER" id="PTHR18866:SF33">
    <property type="entry name" value="METHYLCROTONOYL-COA CARBOXYLASE SUBUNIT ALPHA, MITOCHONDRIAL-RELATED"/>
    <property type="match status" value="1"/>
</dbReference>
<dbReference type="AlphaFoldDB" id="A0A2L1GN53"/>
<name>A0A2L1GN53_9BACT</name>
<dbReference type="Gene3D" id="2.40.50.100">
    <property type="match status" value="1"/>
</dbReference>
<dbReference type="RefSeq" id="WP_104936341.1">
    <property type="nucleotide sequence ID" value="NZ_CP021255.1"/>
</dbReference>
<evidence type="ECO:0000256" key="2">
    <source>
        <dbReference type="ARBA" id="ARBA00022598"/>
    </source>
</evidence>
<accession>A0A2L1GN53</accession>
<evidence type="ECO:0000313" key="12">
    <source>
        <dbReference type="Proteomes" id="UP000239867"/>
    </source>
</evidence>
<protein>
    <submittedName>
        <fullName evidence="11">Acetyl/propionyl-CoA carboxylase subunit alpha</fullName>
    </submittedName>
</protein>
<dbReference type="InterPro" id="IPR005481">
    <property type="entry name" value="BC-like_N"/>
</dbReference>
<dbReference type="KEGG" id="deo:CAY53_05855"/>
<evidence type="ECO:0000256" key="3">
    <source>
        <dbReference type="ARBA" id="ARBA00022741"/>
    </source>
</evidence>
<dbReference type="CDD" id="cd06850">
    <property type="entry name" value="biotinyl_domain"/>
    <property type="match status" value="1"/>
</dbReference>
<comment type="cofactor">
    <cofactor evidence="1">
        <name>biotin</name>
        <dbReference type="ChEBI" id="CHEBI:57586"/>
    </cofactor>
</comment>
<dbReference type="SUPFAM" id="SSF56059">
    <property type="entry name" value="Glutathione synthetase ATP-binding domain-like"/>
    <property type="match status" value="1"/>
</dbReference>
<proteinExistence type="predicted"/>
<dbReference type="InterPro" id="IPR016185">
    <property type="entry name" value="PreATP-grasp_dom_sf"/>
</dbReference>
<dbReference type="InterPro" id="IPR005479">
    <property type="entry name" value="CPAse_ATP-bd"/>
</dbReference>
<gene>
    <name evidence="11" type="ORF">CAY53_05855</name>
</gene>
<dbReference type="PANTHER" id="PTHR18866">
    <property type="entry name" value="CARBOXYLASE:PYRUVATE/ACETYL-COA/PROPIONYL-COA CARBOXYLASE"/>
    <property type="match status" value="1"/>
</dbReference>
<dbReference type="FunFam" id="3.40.50.20:FF:000010">
    <property type="entry name" value="Propionyl-CoA carboxylase subunit alpha"/>
    <property type="match status" value="1"/>
</dbReference>
<dbReference type="InterPro" id="IPR050856">
    <property type="entry name" value="Biotin_carboxylase_complex"/>
</dbReference>
<dbReference type="InterPro" id="IPR011761">
    <property type="entry name" value="ATP-grasp"/>
</dbReference>
<dbReference type="InterPro" id="IPR011054">
    <property type="entry name" value="Rudment_hybrid_motif"/>
</dbReference>
<keyword evidence="2" id="KW-0436">Ligase</keyword>
<dbReference type="NCBIfam" id="NF006367">
    <property type="entry name" value="PRK08591.1"/>
    <property type="match status" value="1"/>
</dbReference>
<keyword evidence="6" id="KW-0092">Biotin</keyword>
<evidence type="ECO:0000256" key="4">
    <source>
        <dbReference type="ARBA" id="ARBA00022840"/>
    </source>
</evidence>
<keyword evidence="5" id="KW-0809">Transit peptide</keyword>
<keyword evidence="3 7" id="KW-0547">Nucleotide-binding</keyword>
<dbReference type="Pfam" id="PF02785">
    <property type="entry name" value="Biotin_carb_C"/>
    <property type="match status" value="1"/>
</dbReference>
<dbReference type="Proteomes" id="UP000239867">
    <property type="component" value="Chromosome"/>
</dbReference>
<dbReference type="PROSITE" id="PS00867">
    <property type="entry name" value="CPSASE_2"/>
    <property type="match status" value="1"/>
</dbReference>
<reference evidence="11" key="2">
    <citation type="journal article" date="2018" name="MBio">
        <title>Insights into the evolution of host association through the isolation and characterization of a novel human periodontal pathobiont, Desulfobulbus oralis.</title>
        <authorList>
            <person name="Cross K.L."/>
            <person name="Chirania P."/>
            <person name="Xiong W."/>
            <person name="Beall C.J."/>
            <person name="Elkins J.G."/>
            <person name="Giannone R.J."/>
            <person name="Griffen A.L."/>
            <person name="Guss A.M."/>
            <person name="Hettich R.L."/>
            <person name="Joshi S.S."/>
            <person name="Mokrzan E.M."/>
            <person name="Martin R.K."/>
            <person name="Zhulin I.B."/>
            <person name="Leys E.J."/>
            <person name="Podar M."/>
        </authorList>
    </citation>
    <scope>NUCLEOTIDE SEQUENCE [LARGE SCALE GENOMIC DNA]</scope>
    <source>
        <strain evidence="11">ORNL</strain>
    </source>
</reference>
<keyword evidence="12" id="KW-1185">Reference proteome</keyword>
<dbReference type="PROSITE" id="PS50979">
    <property type="entry name" value="BC"/>
    <property type="match status" value="1"/>
</dbReference>
<dbReference type="OrthoDB" id="9769961at2"/>